<feature type="coiled-coil region" evidence="1">
    <location>
        <begin position="17"/>
        <end position="51"/>
    </location>
</feature>
<reference evidence="3" key="1">
    <citation type="submission" date="2023-05" db="EMBL/GenBank/DDBJ databases">
        <title>Nepenthes gracilis genome sequencing.</title>
        <authorList>
            <person name="Fukushima K."/>
        </authorList>
    </citation>
    <scope>NUCLEOTIDE SEQUENCE</scope>
    <source>
        <strain evidence="3">SING2019-196</strain>
    </source>
</reference>
<keyword evidence="2" id="KW-0472">Membrane</keyword>
<keyword evidence="1" id="KW-0175">Coiled coil</keyword>
<protein>
    <submittedName>
        <fullName evidence="3">Uncharacterized protein</fullName>
    </submittedName>
</protein>
<evidence type="ECO:0000313" key="4">
    <source>
        <dbReference type="Proteomes" id="UP001279734"/>
    </source>
</evidence>
<organism evidence="3 4">
    <name type="scientific">Nepenthes gracilis</name>
    <name type="common">Slender pitcher plant</name>
    <dbReference type="NCBI Taxonomy" id="150966"/>
    <lineage>
        <taxon>Eukaryota</taxon>
        <taxon>Viridiplantae</taxon>
        <taxon>Streptophyta</taxon>
        <taxon>Embryophyta</taxon>
        <taxon>Tracheophyta</taxon>
        <taxon>Spermatophyta</taxon>
        <taxon>Magnoliopsida</taxon>
        <taxon>eudicotyledons</taxon>
        <taxon>Gunneridae</taxon>
        <taxon>Pentapetalae</taxon>
        <taxon>Caryophyllales</taxon>
        <taxon>Nepenthaceae</taxon>
        <taxon>Nepenthes</taxon>
    </lineage>
</organism>
<sequence length="283" mass="31741">MAKLSRAQQLSALKSDNENLKCLNSRLIKDLADLKQEIASLLESEKSLEGELSRSHGQRAAHLAELEATRLASRINSEILDAMKLEKEELQRSVAEARKSSFWTLAFSGRPFLALLDLWLIYGRVEILKILITEFHSKPPLVAGSVWAHHTIYRNVLLIFLCSLFALSLFSAVKSLPLPPFKSTPFSKNSTANLGCVQQFAILKSDNKNSKCLNARLPKDLEEKKREITIVLNSQKYLKMAAHLAGLEAIQLAIRSNLTETEEMKLELEGLYDAAAEAYKKSF</sequence>
<keyword evidence="2" id="KW-1133">Transmembrane helix</keyword>
<dbReference type="Proteomes" id="UP001279734">
    <property type="component" value="Unassembled WGS sequence"/>
</dbReference>
<feature type="transmembrane region" description="Helical" evidence="2">
    <location>
        <begin position="152"/>
        <end position="173"/>
    </location>
</feature>
<gene>
    <name evidence="3" type="ORF">Nepgr_001203</name>
</gene>
<keyword evidence="2" id="KW-0812">Transmembrane</keyword>
<name>A0AAD3P7U5_NEPGR</name>
<keyword evidence="4" id="KW-1185">Reference proteome</keyword>
<evidence type="ECO:0000256" key="2">
    <source>
        <dbReference type="SAM" id="Phobius"/>
    </source>
</evidence>
<evidence type="ECO:0000313" key="3">
    <source>
        <dbReference type="EMBL" id="GMG99363.1"/>
    </source>
</evidence>
<accession>A0AAD3P7U5</accession>
<dbReference type="EMBL" id="BSYO01000001">
    <property type="protein sequence ID" value="GMG99363.1"/>
    <property type="molecule type" value="Genomic_DNA"/>
</dbReference>
<comment type="caution">
    <text evidence="3">The sequence shown here is derived from an EMBL/GenBank/DDBJ whole genome shotgun (WGS) entry which is preliminary data.</text>
</comment>
<dbReference type="AlphaFoldDB" id="A0AAD3P7U5"/>
<evidence type="ECO:0000256" key="1">
    <source>
        <dbReference type="SAM" id="Coils"/>
    </source>
</evidence>
<proteinExistence type="predicted"/>